<protein>
    <recommendedName>
        <fullName evidence="4">SNRNP25 ubiquitin-like domain-containing protein</fullName>
    </recommendedName>
</protein>
<sequence length="385" mass="44835">MDRGEYRKDRSTDRREHSLQRRDRSSSHGRERSSHRKDRTSHKRKHSSRKKERSPHTASDRRESRDRSSHERKRSSHRKEGAATSRRERSPHRKVYLHRKEHSSPHRRERSPHRAKRFPPEEHLRTPETNVLTYKKLQQMPVNLRKKAIREARSRNEEILSNRKGKKKKTKSWITARRQCNAAECSEHNNLVDSTEQELRQILQGFDVLSDIPCDCTATELLGEIAIAEGNATTIFVERDGLSTLTIVLHQPEPTIAQLKKAIAVISRAEHKRRQRERHEESLRRRGLADGGPEDPQRQQQVAGGAMPSSTGELVYSALRNGHDHRAFVSWHFLWRCFGLFNVETNQPIDDRSNGRATLTELGIENAAALKFVHRVKYFGCQRQK</sequence>
<reference evidence="3" key="1">
    <citation type="submission" date="2025-08" db="UniProtKB">
        <authorList>
            <consortium name="RefSeq"/>
        </authorList>
    </citation>
    <scope>IDENTIFICATION</scope>
    <source>
        <strain evidence="3">MV-25-SWS-2005</strain>
        <tissue evidence="3">Whole body</tissue>
    </source>
</reference>
<dbReference type="Gene3D" id="3.10.20.90">
    <property type="entry name" value="Phosphatidylinositol 3-kinase Catalytic Subunit, Chain A, domain 1"/>
    <property type="match status" value="1"/>
</dbReference>
<evidence type="ECO:0000313" key="3">
    <source>
        <dbReference type="RefSeq" id="XP_002132976.3"/>
    </source>
</evidence>
<dbReference type="KEGG" id="dpo:6903277"/>
<evidence type="ECO:0008006" key="4">
    <source>
        <dbReference type="Google" id="ProtNLM"/>
    </source>
</evidence>
<dbReference type="ExpressionAtlas" id="A0A6I8UY08">
    <property type="expression patterns" value="baseline"/>
</dbReference>
<gene>
    <name evidence="3" type="primary">LOC6903277</name>
</gene>
<dbReference type="InParanoid" id="A0A6I8UY08"/>
<keyword evidence="2" id="KW-1185">Reference proteome</keyword>
<dbReference type="AlphaFoldDB" id="A0A6I8UY08"/>
<feature type="compositionally biased region" description="Basic residues" evidence="1">
    <location>
        <begin position="33"/>
        <end position="53"/>
    </location>
</feature>
<feature type="compositionally biased region" description="Polar residues" evidence="1">
    <location>
        <begin position="298"/>
        <end position="309"/>
    </location>
</feature>
<dbReference type="Proteomes" id="UP000001819">
    <property type="component" value="Chromosome 4"/>
</dbReference>
<name>A0A6I8UY08_DROPS</name>
<feature type="compositionally biased region" description="Basic and acidic residues" evidence="1">
    <location>
        <begin position="277"/>
        <end position="288"/>
    </location>
</feature>
<feature type="compositionally biased region" description="Basic and acidic residues" evidence="1">
    <location>
        <begin position="1"/>
        <end position="32"/>
    </location>
</feature>
<evidence type="ECO:0000313" key="2">
    <source>
        <dbReference type="Proteomes" id="UP000001819"/>
    </source>
</evidence>
<feature type="compositionally biased region" description="Basic residues" evidence="1">
    <location>
        <begin position="89"/>
        <end position="117"/>
    </location>
</feature>
<feature type="region of interest" description="Disordered" evidence="1">
    <location>
        <begin position="270"/>
        <end position="309"/>
    </location>
</feature>
<accession>A0A6I8UY08</accession>
<proteinExistence type="predicted"/>
<feature type="compositionally biased region" description="Basic and acidic residues" evidence="1">
    <location>
        <begin position="78"/>
        <end position="88"/>
    </location>
</feature>
<dbReference type="RefSeq" id="XP_002132976.3">
    <property type="nucleotide sequence ID" value="XM_002132940.3"/>
</dbReference>
<feature type="region of interest" description="Disordered" evidence="1">
    <location>
        <begin position="1"/>
        <end position="124"/>
    </location>
</feature>
<organism evidence="2 3">
    <name type="scientific">Drosophila pseudoobscura pseudoobscura</name>
    <name type="common">Fruit fly</name>
    <dbReference type="NCBI Taxonomy" id="46245"/>
    <lineage>
        <taxon>Eukaryota</taxon>
        <taxon>Metazoa</taxon>
        <taxon>Ecdysozoa</taxon>
        <taxon>Arthropoda</taxon>
        <taxon>Hexapoda</taxon>
        <taxon>Insecta</taxon>
        <taxon>Pterygota</taxon>
        <taxon>Neoptera</taxon>
        <taxon>Endopterygota</taxon>
        <taxon>Diptera</taxon>
        <taxon>Brachycera</taxon>
        <taxon>Muscomorpha</taxon>
        <taxon>Ephydroidea</taxon>
        <taxon>Drosophilidae</taxon>
        <taxon>Drosophila</taxon>
        <taxon>Sophophora</taxon>
    </lineage>
</organism>
<feature type="compositionally biased region" description="Basic and acidic residues" evidence="1">
    <location>
        <begin position="54"/>
        <end position="69"/>
    </location>
</feature>
<evidence type="ECO:0000256" key="1">
    <source>
        <dbReference type="SAM" id="MobiDB-lite"/>
    </source>
</evidence>